<dbReference type="InterPro" id="IPR016040">
    <property type="entry name" value="NAD(P)-bd_dom"/>
</dbReference>
<sequence length="477" mass="53314">MTHPEPPVRPRIAIAGTSSFIGAAVCRALAPRFEVVALTRSMALPMSDGGEGIEVRPCDHFSRRELAAALEGVDYAIYLVHNRDPSARLDQAQSRDMDLLVADNFAWAAARAGVKQILCRAPLGRGLQHDSARHAEEMQEVLRSHGVPLTVLRTGLVLGPGGDLSRLLASLVRRLPVIPLPRLAETKCRPIQLEGFLTAIRHCVGQPGTFGQAYDVFGPEAITLRWMLQETATLLGRPARFFSWPAMPRGLFLVLLRLLRPSLHPDFLAYLLDMFSGDATGQANPVERQVAQSWRPLQETLAASVQGTRPGSAVRSPQRTRDDEVLRQMRRVRSIQRLRLPEGRNAQWLADHYFRWLGTLMGLFIRTERDGAGSWSVRQRPGGLRLLELSFQPTHSTPDRRMYFITGGALARFLGGRTARLEFRDLLGGRYSMFAIHDFDPSLPWVFYRFTQALIHALVMKGFQGHMEQLAEGGPRL</sequence>
<dbReference type="SUPFAM" id="SSF51735">
    <property type="entry name" value="NAD(P)-binding Rossmann-fold domains"/>
    <property type="match status" value="1"/>
</dbReference>
<feature type="domain" description="NAD(P)-binding" evidence="1">
    <location>
        <begin position="18"/>
        <end position="145"/>
    </location>
</feature>
<accession>A0A9D7SFP2</accession>
<proteinExistence type="predicted"/>
<dbReference type="AlphaFoldDB" id="A0A9D7SFP2"/>
<reference evidence="2" key="1">
    <citation type="submission" date="2020-10" db="EMBL/GenBank/DDBJ databases">
        <title>Connecting structure to function with the recovery of over 1000 high-quality activated sludge metagenome-assembled genomes encoding full-length rRNA genes using long-read sequencing.</title>
        <authorList>
            <person name="Singleton C.M."/>
            <person name="Petriglieri F."/>
            <person name="Kristensen J.M."/>
            <person name="Kirkegaard R.H."/>
            <person name="Michaelsen T.Y."/>
            <person name="Andersen M.H."/>
            <person name="Karst S.M."/>
            <person name="Dueholm M.S."/>
            <person name="Nielsen P.H."/>
            <person name="Albertsen M."/>
        </authorList>
    </citation>
    <scope>NUCLEOTIDE SEQUENCE</scope>
    <source>
        <strain evidence="2">Skiv_18-Q3-R9-52_MAXAC.067</strain>
    </source>
</reference>
<dbReference type="Gene3D" id="3.40.50.720">
    <property type="entry name" value="NAD(P)-binding Rossmann-like Domain"/>
    <property type="match status" value="1"/>
</dbReference>
<dbReference type="InterPro" id="IPR036291">
    <property type="entry name" value="NAD(P)-bd_dom_sf"/>
</dbReference>
<evidence type="ECO:0000313" key="2">
    <source>
        <dbReference type="EMBL" id="MBK9795146.1"/>
    </source>
</evidence>
<name>A0A9D7SFP2_9BACT</name>
<protein>
    <submittedName>
        <fullName evidence="2">NAD(P)H-binding protein</fullName>
    </submittedName>
</protein>
<comment type="caution">
    <text evidence="2">The sequence shown here is derived from an EMBL/GenBank/DDBJ whole genome shotgun (WGS) entry which is preliminary data.</text>
</comment>
<dbReference type="Proteomes" id="UP000886657">
    <property type="component" value="Unassembled WGS sequence"/>
</dbReference>
<dbReference type="EMBL" id="JADKIO010000004">
    <property type="protein sequence ID" value="MBK9795146.1"/>
    <property type="molecule type" value="Genomic_DNA"/>
</dbReference>
<evidence type="ECO:0000313" key="3">
    <source>
        <dbReference type="Proteomes" id="UP000886657"/>
    </source>
</evidence>
<gene>
    <name evidence="2" type="ORF">IPP58_01370</name>
</gene>
<organism evidence="2 3">
    <name type="scientific">Candidatus Geothrix skivensis</name>
    <dbReference type="NCBI Taxonomy" id="2954439"/>
    <lineage>
        <taxon>Bacteria</taxon>
        <taxon>Pseudomonadati</taxon>
        <taxon>Acidobacteriota</taxon>
        <taxon>Holophagae</taxon>
        <taxon>Holophagales</taxon>
        <taxon>Holophagaceae</taxon>
        <taxon>Geothrix</taxon>
    </lineage>
</organism>
<dbReference type="Pfam" id="PF13460">
    <property type="entry name" value="NAD_binding_10"/>
    <property type="match status" value="1"/>
</dbReference>
<evidence type="ECO:0000259" key="1">
    <source>
        <dbReference type="Pfam" id="PF13460"/>
    </source>
</evidence>